<dbReference type="Pfam" id="PF08487">
    <property type="entry name" value="VIT"/>
    <property type="match status" value="1"/>
</dbReference>
<proteinExistence type="predicted"/>
<feature type="domain" description="VWFA" evidence="1">
    <location>
        <begin position="295"/>
        <end position="473"/>
    </location>
</feature>
<evidence type="ECO:0000259" key="2">
    <source>
        <dbReference type="PROSITE" id="PS51468"/>
    </source>
</evidence>
<protein>
    <recommendedName>
        <fullName evidence="5">VWFA domain-containing protein</fullName>
    </recommendedName>
</protein>
<dbReference type="OrthoDB" id="1729737at2759"/>
<dbReference type="AlphaFoldDB" id="A0A9W9GE20"/>
<dbReference type="PROSITE" id="PS50234">
    <property type="entry name" value="VWFA"/>
    <property type="match status" value="1"/>
</dbReference>
<sequence>MVGVCGCYVVRPYGRDFRGAYLPQLALTAHATILSTASTTSLTQVFQNTEDEALEEVKYAFPLYDGVTVIDFKYHIGTRVVQSKVKPKALGNIEYRDPFAEEQPAAAKDRNYGRNDMFILCLGKVPARERIIMKITFIGQLEHDAQMSSIRYRLPTFTAPIYAHMIGDSHNSGTGRLAAPGITVLSIAVDVHMETRVIIRDLHSPSHSVHTDIGRTSMRSSMAPPMPFEASAFINLRAQSEDHTLLLDRDFILVVKADGLDNPRALLESHSTIPCQRALMVNLVSKFKLPFERPEIVFVVDRTKSMDDKMSIVKSALDIFIKCLPPGIYFNICSFGHHYSFLWNKSRVNDSTNLMAAMGNIATFRVDTDATDVYPAVVAAVHARIMPVHRSLEVVMLTDGQTSNQTKLPTFARETAAHKNVRFFSLAIGDTVSHSWIEEVAKLGNGFSQSVRGVEELNPSVLKLLDGAISPHITDWNIKLDYDNAVKGDFEILNDYIASDVDSDTESQIDSPVFEEEAPSSILPLYKRPEDSTTMDGKTHNSDSTPKYTFIQAPHKIPHIQFKTTTVFLLMTSEISKTMPRTVIVSGSYKGGVISMRIPISDAGKGKTIHQLACRAAVPELKEIRG</sequence>
<evidence type="ECO:0000259" key="1">
    <source>
        <dbReference type="PROSITE" id="PS50234"/>
    </source>
</evidence>
<dbReference type="Pfam" id="PF13768">
    <property type="entry name" value="VWA_3"/>
    <property type="match status" value="1"/>
</dbReference>
<dbReference type="Gene3D" id="3.40.50.410">
    <property type="entry name" value="von Willebrand factor, type A domain"/>
    <property type="match status" value="1"/>
</dbReference>
<dbReference type="InterPro" id="IPR002035">
    <property type="entry name" value="VWF_A"/>
</dbReference>
<keyword evidence="4" id="KW-1185">Reference proteome</keyword>
<organism evidence="3 4">
    <name type="scientific">Penicillium angulare</name>
    <dbReference type="NCBI Taxonomy" id="116970"/>
    <lineage>
        <taxon>Eukaryota</taxon>
        <taxon>Fungi</taxon>
        <taxon>Dikarya</taxon>
        <taxon>Ascomycota</taxon>
        <taxon>Pezizomycotina</taxon>
        <taxon>Eurotiomycetes</taxon>
        <taxon>Eurotiomycetidae</taxon>
        <taxon>Eurotiales</taxon>
        <taxon>Aspergillaceae</taxon>
        <taxon>Penicillium</taxon>
    </lineage>
</organism>
<dbReference type="InterPro" id="IPR036465">
    <property type="entry name" value="vWFA_dom_sf"/>
</dbReference>
<evidence type="ECO:0000313" key="3">
    <source>
        <dbReference type="EMBL" id="KAJ5116940.1"/>
    </source>
</evidence>
<evidence type="ECO:0008006" key="5">
    <source>
        <dbReference type="Google" id="ProtNLM"/>
    </source>
</evidence>
<evidence type="ECO:0000313" key="4">
    <source>
        <dbReference type="Proteomes" id="UP001149165"/>
    </source>
</evidence>
<dbReference type="SMART" id="SM00327">
    <property type="entry name" value="VWA"/>
    <property type="match status" value="1"/>
</dbReference>
<feature type="domain" description="VIT" evidence="2">
    <location>
        <begin position="8"/>
        <end position="139"/>
    </location>
</feature>
<dbReference type="EMBL" id="JAPQKH010000001">
    <property type="protein sequence ID" value="KAJ5116940.1"/>
    <property type="molecule type" value="Genomic_DNA"/>
</dbReference>
<accession>A0A9W9GE20</accession>
<dbReference type="PROSITE" id="PS51468">
    <property type="entry name" value="VIT"/>
    <property type="match status" value="1"/>
</dbReference>
<dbReference type="PANTHER" id="PTHR45737:SF6">
    <property type="entry name" value="VON WILLEBRAND FACTOR A DOMAIN-CONTAINING PROTEIN 5A"/>
    <property type="match status" value="1"/>
</dbReference>
<dbReference type="SUPFAM" id="SSF53300">
    <property type="entry name" value="vWA-like"/>
    <property type="match status" value="1"/>
</dbReference>
<comment type="caution">
    <text evidence="3">The sequence shown here is derived from an EMBL/GenBank/DDBJ whole genome shotgun (WGS) entry which is preliminary data.</text>
</comment>
<dbReference type="InterPro" id="IPR013694">
    <property type="entry name" value="VIT"/>
</dbReference>
<reference evidence="3" key="2">
    <citation type="journal article" date="2023" name="IMA Fungus">
        <title>Comparative genomic study of the Penicillium genus elucidates a diverse pangenome and 15 lateral gene transfer events.</title>
        <authorList>
            <person name="Petersen C."/>
            <person name="Sorensen T."/>
            <person name="Nielsen M.R."/>
            <person name="Sondergaard T.E."/>
            <person name="Sorensen J.L."/>
            <person name="Fitzpatrick D.A."/>
            <person name="Frisvad J.C."/>
            <person name="Nielsen K.L."/>
        </authorList>
    </citation>
    <scope>NUCLEOTIDE SEQUENCE</scope>
    <source>
        <strain evidence="3">IBT 30069</strain>
    </source>
</reference>
<dbReference type="PANTHER" id="PTHR45737">
    <property type="entry name" value="VON WILLEBRAND FACTOR A DOMAIN-CONTAINING PROTEIN 5A"/>
    <property type="match status" value="1"/>
</dbReference>
<dbReference type="Proteomes" id="UP001149165">
    <property type="component" value="Unassembled WGS sequence"/>
</dbReference>
<gene>
    <name evidence="3" type="ORF">N7456_001288</name>
</gene>
<reference evidence="3" key="1">
    <citation type="submission" date="2022-11" db="EMBL/GenBank/DDBJ databases">
        <authorList>
            <person name="Petersen C."/>
        </authorList>
    </citation>
    <scope>NUCLEOTIDE SEQUENCE</scope>
    <source>
        <strain evidence="3">IBT 30069</strain>
    </source>
</reference>
<name>A0A9W9GE20_9EURO</name>